<dbReference type="PANTHER" id="PTHR12565">
    <property type="entry name" value="STEROL REGULATORY ELEMENT-BINDING PROTEIN"/>
    <property type="match status" value="1"/>
</dbReference>
<evidence type="ECO:0000259" key="6">
    <source>
        <dbReference type="PROSITE" id="PS50888"/>
    </source>
</evidence>
<evidence type="ECO:0000313" key="7">
    <source>
        <dbReference type="EMBL" id="BAU67840.1"/>
    </source>
</evidence>
<dbReference type="Pfam" id="PF00010">
    <property type="entry name" value="HLH"/>
    <property type="match status" value="1"/>
</dbReference>
<dbReference type="SMART" id="SM00353">
    <property type="entry name" value="HLH"/>
    <property type="match status" value="1"/>
</dbReference>
<keyword evidence="2" id="KW-0805">Transcription regulation</keyword>
<feature type="compositionally biased region" description="Low complexity" evidence="5">
    <location>
        <begin position="262"/>
        <end position="281"/>
    </location>
</feature>
<feature type="region of interest" description="Disordered" evidence="5">
    <location>
        <begin position="203"/>
        <end position="370"/>
    </location>
</feature>
<evidence type="ECO:0000256" key="2">
    <source>
        <dbReference type="ARBA" id="ARBA00023015"/>
    </source>
</evidence>
<dbReference type="Gene3D" id="4.10.280.10">
    <property type="entry name" value="Helix-loop-helix DNA-binding domain"/>
    <property type="match status" value="1"/>
</dbReference>
<dbReference type="CDD" id="cd18919">
    <property type="entry name" value="bHLH_AtBPE_like"/>
    <property type="match status" value="1"/>
</dbReference>
<dbReference type="InterPro" id="IPR024097">
    <property type="entry name" value="bHLH_ZIP_TF"/>
</dbReference>
<proteinExistence type="evidence at transcript level"/>
<dbReference type="GO" id="GO:0005634">
    <property type="term" value="C:nucleus"/>
    <property type="evidence" value="ECO:0007669"/>
    <property type="project" value="UniProtKB-SubCell"/>
</dbReference>
<evidence type="ECO:0000256" key="5">
    <source>
        <dbReference type="SAM" id="MobiDB-lite"/>
    </source>
</evidence>
<protein>
    <recommendedName>
        <fullName evidence="6">BHLH domain-containing protein</fullName>
    </recommendedName>
</protein>
<sequence>MDKEYFLNAGIPPPQLQFEPTMHAWNSSFPSTAQELNCSSDQTSSCFFTPNWDKQADHFARMDTAFSSMVSSPDSAVALRELIRKLGPVCHSSGDMSQPFPAAPTYAAAHASGSNTATCYTAPLNSPPKQLNVPIMAQFVNDNLPNLRNSVPLNPALPALSADPGFAERAAKFSCFGSRSFNGRTSQFVGVNNADMPYRSSAPIAGNGKLPRVLSSPSLIKQGGSPIENRNLSQPQMEMRPAAPIGLVLPGGSDQRTNKLTGNGANSNEESSVSEQVPSGETGLKTPNELNSRKRKSVARGKTKEDASSINASKGTGADADTNSKRPKLAEHNVSEDAGLKTKAEEEEKNNDNKTGDDKSNQKPPEPPKDYIHVRARRGQATDSHSLAERVRREKISERMKLLQDLVPGCNKVTGKALMLDEIINYVQSLQRQVEFLSMKLATVNPRLDNMDNLLSKDIFQPNASLSHPSFPVDSSEPALYKNHPQQSLQLPNNSSVDRVNSTALCRNIGLQLPPLDEFVEGLPQFPNFSEDDLHSIVQMGYNQNPDREAAFQSQSFPVQNQTSNMKIEL</sequence>
<accession>A0A140KER3</accession>
<evidence type="ECO:0000256" key="3">
    <source>
        <dbReference type="ARBA" id="ARBA00023163"/>
    </source>
</evidence>
<keyword evidence="3" id="KW-0804">Transcription</keyword>
<dbReference type="FunFam" id="4.10.280.10:FF:000002">
    <property type="entry name" value="Basic helix-loop-helix transcription factor"/>
    <property type="match status" value="1"/>
</dbReference>
<name>A0A140KER3_9GENT</name>
<organism evidence="7">
    <name type="scientific">Ophiorrhiza pumila</name>
    <dbReference type="NCBI Taxonomy" id="157934"/>
    <lineage>
        <taxon>Eukaryota</taxon>
        <taxon>Viridiplantae</taxon>
        <taxon>Streptophyta</taxon>
        <taxon>Embryophyta</taxon>
        <taxon>Tracheophyta</taxon>
        <taxon>Spermatophyta</taxon>
        <taxon>Magnoliopsida</taxon>
        <taxon>eudicotyledons</taxon>
        <taxon>Gunneridae</taxon>
        <taxon>Pentapetalae</taxon>
        <taxon>asterids</taxon>
        <taxon>lamiids</taxon>
        <taxon>Gentianales</taxon>
        <taxon>Rubiaceae</taxon>
        <taxon>Rubioideae</taxon>
        <taxon>Ophiorrhizeae</taxon>
        <taxon>Ophiorrhiza</taxon>
    </lineage>
</organism>
<dbReference type="SUPFAM" id="SSF47459">
    <property type="entry name" value="HLH, helix-loop-helix DNA-binding domain"/>
    <property type="match status" value="1"/>
</dbReference>
<evidence type="ECO:0000256" key="4">
    <source>
        <dbReference type="ARBA" id="ARBA00023242"/>
    </source>
</evidence>
<dbReference type="GO" id="GO:0003700">
    <property type="term" value="F:DNA-binding transcription factor activity"/>
    <property type="evidence" value="ECO:0007669"/>
    <property type="project" value="TreeGrafter"/>
</dbReference>
<feature type="compositionally biased region" description="Basic and acidic residues" evidence="5">
    <location>
        <begin position="322"/>
        <end position="370"/>
    </location>
</feature>
<evidence type="ECO:0000256" key="1">
    <source>
        <dbReference type="ARBA" id="ARBA00004123"/>
    </source>
</evidence>
<gene>
    <name evidence="7" type="primary">OpbHLH</name>
</gene>
<dbReference type="EMBL" id="LC081148">
    <property type="protein sequence ID" value="BAU67840.1"/>
    <property type="molecule type" value="mRNA"/>
</dbReference>
<keyword evidence="4" id="KW-0539">Nucleus</keyword>
<dbReference type="AlphaFoldDB" id="A0A140KER3"/>
<dbReference type="InterPro" id="IPR011598">
    <property type="entry name" value="bHLH_dom"/>
</dbReference>
<dbReference type="InterPro" id="IPR036638">
    <property type="entry name" value="HLH_DNA-bd_sf"/>
</dbReference>
<dbReference type="PROSITE" id="PS50888">
    <property type="entry name" value="BHLH"/>
    <property type="match status" value="1"/>
</dbReference>
<feature type="domain" description="BHLH" evidence="6">
    <location>
        <begin position="380"/>
        <end position="430"/>
    </location>
</feature>
<comment type="subcellular location">
    <subcellularLocation>
        <location evidence="1">Nucleus</location>
    </subcellularLocation>
</comment>
<reference evidence="7" key="1">
    <citation type="submission" date="2015-09" db="EMBL/GenBank/DDBJ databases">
        <title>Transcription factors expressed in hairy roots of Ophiorrhiza pumila.</title>
        <authorList>
            <person name="Yamazaki M."/>
        </authorList>
    </citation>
    <scope>NUCLEOTIDE SEQUENCE</scope>
    <source>
        <tissue evidence="7">Hairy roots</tissue>
    </source>
</reference>
<dbReference type="GO" id="GO:0046983">
    <property type="term" value="F:protein dimerization activity"/>
    <property type="evidence" value="ECO:0007669"/>
    <property type="project" value="InterPro"/>
</dbReference>
<dbReference type="PANTHER" id="PTHR12565:SF184">
    <property type="entry name" value="BHLH TRANSCRIPTION FACTOR"/>
    <property type="match status" value="1"/>
</dbReference>